<feature type="compositionally biased region" description="Polar residues" evidence="1">
    <location>
        <begin position="217"/>
        <end position="233"/>
    </location>
</feature>
<sequence length="408" mass="42931">MGKKKYWIIGGIGAGIITFLIVIMAILTLFSSKSCKSGGTVDSGSTGTSATGSWTQQGTEAYKNAEATFKSWTSIGMSGAQAAGIVGNIGGAEDPGFVLDQAEIGAGAEGGGGLYQFTPKSKYLTSPKSDKSWSVENQRDVVMALEPQTVKAYFKETKGGTPEDAATAWMNGYERPSPSARANTNSARRAAARKAYELFGGANISGSDSILGDATGTADSGSNTQNDENQCSTSSGDGAGGDWGWPFASIKNNDPGLSAEQQFGYSASRMGNFHDGIDLGDARYGGQEIKAIHGGKVYKIGHKGYTQSDLGYYIFIKSDDGYYEVYQEFAFSEAQASKYIKVKEGDTVKTGDVIGILPKNGSETSPLVNHVHIGVSKKELSAAELSAFSNDGTWLDPVQLIKGGQSKK</sequence>
<dbReference type="EMBL" id="CP062966">
    <property type="protein sequence ID" value="QOL69333.1"/>
    <property type="molecule type" value="Genomic_DNA"/>
</dbReference>
<feature type="domain" description="M23ase beta-sheet core" evidence="3">
    <location>
        <begin position="273"/>
        <end position="379"/>
    </location>
</feature>
<dbReference type="PANTHER" id="PTHR21666">
    <property type="entry name" value="PEPTIDASE-RELATED"/>
    <property type="match status" value="1"/>
</dbReference>
<evidence type="ECO:0000259" key="4">
    <source>
        <dbReference type="Pfam" id="PF18013"/>
    </source>
</evidence>
<dbReference type="Pfam" id="PF18013">
    <property type="entry name" value="Phage_lysozyme2"/>
    <property type="match status" value="1"/>
</dbReference>
<name>A0A7L9VPK0_LIMMU</name>
<dbReference type="RefSeq" id="WP_056968372.1">
    <property type="nucleotide sequence ID" value="NZ_CBCRVQ010000016.1"/>
</dbReference>
<organism evidence="5 6">
    <name type="scientific">Limosilactobacillus mucosae</name>
    <name type="common">Lactobacillus mucosae</name>
    <dbReference type="NCBI Taxonomy" id="97478"/>
    <lineage>
        <taxon>Bacteria</taxon>
        <taxon>Bacillati</taxon>
        <taxon>Bacillota</taxon>
        <taxon>Bacilli</taxon>
        <taxon>Lactobacillales</taxon>
        <taxon>Lactobacillaceae</taxon>
        <taxon>Limosilactobacillus</taxon>
    </lineage>
</organism>
<proteinExistence type="predicted"/>
<dbReference type="Pfam" id="PF01551">
    <property type="entry name" value="Peptidase_M23"/>
    <property type="match status" value="1"/>
</dbReference>
<evidence type="ECO:0000259" key="3">
    <source>
        <dbReference type="Pfam" id="PF01551"/>
    </source>
</evidence>
<evidence type="ECO:0000313" key="6">
    <source>
        <dbReference type="Proteomes" id="UP000593929"/>
    </source>
</evidence>
<dbReference type="InterPro" id="IPR041219">
    <property type="entry name" value="Phage_lysozyme2"/>
</dbReference>
<keyword evidence="2" id="KW-1133">Transmembrane helix</keyword>
<dbReference type="Proteomes" id="UP000593929">
    <property type="component" value="Chromosome"/>
</dbReference>
<dbReference type="InterPro" id="IPR011055">
    <property type="entry name" value="Dup_hybrid_motif"/>
</dbReference>
<accession>A0A7L9VPK0</accession>
<gene>
    <name evidence="5" type="ORF">LM011_08080</name>
</gene>
<dbReference type="PANTHER" id="PTHR21666:SF270">
    <property type="entry name" value="MUREIN HYDROLASE ACTIVATOR ENVC"/>
    <property type="match status" value="1"/>
</dbReference>
<feature type="domain" description="Phage tail lysozyme" evidence="4">
    <location>
        <begin position="63"/>
        <end position="199"/>
    </location>
</feature>
<dbReference type="CDD" id="cd12797">
    <property type="entry name" value="M23_peptidase"/>
    <property type="match status" value="1"/>
</dbReference>
<feature type="region of interest" description="Disordered" evidence="1">
    <location>
        <begin position="215"/>
        <end position="237"/>
    </location>
</feature>
<dbReference type="Gene3D" id="2.70.70.10">
    <property type="entry name" value="Glucose Permease (Domain IIA)"/>
    <property type="match status" value="1"/>
</dbReference>
<dbReference type="SUPFAM" id="SSF51261">
    <property type="entry name" value="Duplicated hybrid motif"/>
    <property type="match status" value="1"/>
</dbReference>
<reference evidence="5 6" key="1">
    <citation type="submission" date="2020-10" db="EMBL/GenBank/DDBJ databases">
        <title>Genome sequencing of Lactobacillus mucosae KCTC 21011.</title>
        <authorList>
            <person name="Kim J."/>
        </authorList>
    </citation>
    <scope>NUCLEOTIDE SEQUENCE [LARGE SCALE GENOMIC DNA]</scope>
    <source>
        <strain evidence="5 6">LM011</strain>
    </source>
</reference>
<feature type="transmembrane region" description="Helical" evidence="2">
    <location>
        <begin position="7"/>
        <end position="30"/>
    </location>
</feature>
<protein>
    <submittedName>
        <fullName evidence="5">Peptidoglycan DD-metalloendopeptidase family protein</fullName>
    </submittedName>
</protein>
<dbReference type="GO" id="GO:0004222">
    <property type="term" value="F:metalloendopeptidase activity"/>
    <property type="evidence" value="ECO:0007669"/>
    <property type="project" value="TreeGrafter"/>
</dbReference>
<evidence type="ECO:0000256" key="1">
    <source>
        <dbReference type="SAM" id="MobiDB-lite"/>
    </source>
</evidence>
<evidence type="ECO:0000313" key="5">
    <source>
        <dbReference type="EMBL" id="QOL69333.1"/>
    </source>
</evidence>
<evidence type="ECO:0000256" key="2">
    <source>
        <dbReference type="SAM" id="Phobius"/>
    </source>
</evidence>
<keyword evidence="2" id="KW-0812">Transmembrane</keyword>
<dbReference type="AlphaFoldDB" id="A0A7L9VPK0"/>
<dbReference type="Gene3D" id="1.10.530.10">
    <property type="match status" value="1"/>
</dbReference>
<dbReference type="InterPro" id="IPR016047">
    <property type="entry name" value="M23ase_b-sheet_dom"/>
</dbReference>
<dbReference type="InterPro" id="IPR050570">
    <property type="entry name" value="Cell_wall_metabolism_enzyme"/>
</dbReference>
<keyword evidence="2" id="KW-0472">Membrane</keyword>